<dbReference type="NCBIfam" id="NF006960">
    <property type="entry name" value="PRK09437.1"/>
    <property type="match status" value="1"/>
</dbReference>
<dbReference type="InterPro" id="IPR036249">
    <property type="entry name" value="Thioredoxin-like_sf"/>
</dbReference>
<comment type="catalytic activity">
    <reaction evidence="12">
        <text>a hydroperoxide + [thioredoxin]-dithiol = an alcohol + [thioredoxin]-disulfide + H2O</text>
        <dbReference type="Rhea" id="RHEA:62620"/>
        <dbReference type="Rhea" id="RHEA-COMP:10698"/>
        <dbReference type="Rhea" id="RHEA-COMP:10700"/>
        <dbReference type="ChEBI" id="CHEBI:15377"/>
        <dbReference type="ChEBI" id="CHEBI:29950"/>
        <dbReference type="ChEBI" id="CHEBI:30879"/>
        <dbReference type="ChEBI" id="CHEBI:35924"/>
        <dbReference type="ChEBI" id="CHEBI:50058"/>
        <dbReference type="EC" id="1.11.1.24"/>
    </reaction>
</comment>
<sequence>MTATREIELQIGDTAPLFELPGDGGATLRLADFAGKPVIVYFYPKDDTSGCTSEAIAFSQLKPEFDKAGATVIGISPDSAAKHDKFKAKHDLTVSLAADEERRIVEAYGVWVEKQMYGRSYMGVERSTFLIGPDGRIAQIWRNVRVKGHAEAVLEATRAL</sequence>
<dbReference type="PIRSF" id="PIRSF000239">
    <property type="entry name" value="AHPC"/>
    <property type="match status" value="1"/>
</dbReference>
<gene>
    <name evidence="15" type="ORF">HNR59_001875</name>
</gene>
<dbReference type="PANTHER" id="PTHR42801:SF4">
    <property type="entry name" value="AHPC_TSA FAMILY PROTEIN"/>
    <property type="match status" value="1"/>
</dbReference>
<evidence type="ECO:0000256" key="4">
    <source>
        <dbReference type="ARBA" id="ARBA00022559"/>
    </source>
</evidence>
<dbReference type="Proteomes" id="UP000533306">
    <property type="component" value="Unassembled WGS sequence"/>
</dbReference>
<dbReference type="GO" id="GO:0005737">
    <property type="term" value="C:cytoplasm"/>
    <property type="evidence" value="ECO:0007669"/>
    <property type="project" value="TreeGrafter"/>
</dbReference>
<keyword evidence="6 15" id="KW-0560">Oxidoreductase</keyword>
<evidence type="ECO:0000256" key="3">
    <source>
        <dbReference type="ARBA" id="ARBA00013017"/>
    </source>
</evidence>
<evidence type="ECO:0000256" key="9">
    <source>
        <dbReference type="ARBA" id="ARBA00032824"/>
    </source>
</evidence>
<comment type="function">
    <text evidence="1">Thiol-specific peroxidase that catalyzes the reduction of hydrogen peroxide and organic hydroperoxides to water and alcohols, respectively. Plays a role in cell protection against oxidative stress by detoxifying peroxides and as sensor of hydrogen peroxide-mediated signaling events.</text>
</comment>
<dbReference type="PANTHER" id="PTHR42801">
    <property type="entry name" value="THIOREDOXIN-DEPENDENT PEROXIDE REDUCTASE"/>
    <property type="match status" value="1"/>
</dbReference>
<evidence type="ECO:0000256" key="13">
    <source>
        <dbReference type="PIRSR" id="PIRSR000239-1"/>
    </source>
</evidence>
<proteinExistence type="inferred from homology"/>
<evidence type="ECO:0000256" key="12">
    <source>
        <dbReference type="ARBA" id="ARBA00049091"/>
    </source>
</evidence>
<evidence type="ECO:0000313" key="15">
    <source>
        <dbReference type="EMBL" id="MBB6012530.1"/>
    </source>
</evidence>
<dbReference type="GO" id="GO:0008379">
    <property type="term" value="F:thioredoxin peroxidase activity"/>
    <property type="evidence" value="ECO:0007669"/>
    <property type="project" value="TreeGrafter"/>
</dbReference>
<evidence type="ECO:0000259" key="14">
    <source>
        <dbReference type="PROSITE" id="PS51352"/>
    </source>
</evidence>
<dbReference type="CDD" id="cd03017">
    <property type="entry name" value="PRX_BCP"/>
    <property type="match status" value="1"/>
</dbReference>
<reference evidence="15 16" key="1">
    <citation type="submission" date="2020-08" db="EMBL/GenBank/DDBJ databases">
        <title>Genomic Encyclopedia of Type Strains, Phase IV (KMG-IV): sequencing the most valuable type-strain genomes for metagenomic binning, comparative biology and taxonomic classification.</title>
        <authorList>
            <person name="Goeker M."/>
        </authorList>
    </citation>
    <scope>NUCLEOTIDE SEQUENCE [LARGE SCALE GENOMIC DNA]</scope>
    <source>
        <strain evidence="15 16">DSM 11099</strain>
    </source>
</reference>
<protein>
    <recommendedName>
        <fullName evidence="3">thioredoxin-dependent peroxiredoxin</fullName>
        <ecNumber evidence="3">1.11.1.24</ecNumber>
    </recommendedName>
    <alternativeName>
        <fullName evidence="9">Thioredoxin peroxidase</fullName>
    </alternativeName>
    <alternativeName>
        <fullName evidence="11">Thioredoxin-dependent peroxiredoxin Bcp</fullName>
    </alternativeName>
</protein>
<dbReference type="FunFam" id="3.40.30.10:FF:000007">
    <property type="entry name" value="Thioredoxin-dependent thiol peroxidase"/>
    <property type="match status" value="1"/>
</dbReference>
<evidence type="ECO:0000256" key="7">
    <source>
        <dbReference type="ARBA" id="ARBA00023157"/>
    </source>
</evidence>
<dbReference type="InterPro" id="IPR050924">
    <property type="entry name" value="Peroxiredoxin_BCP/PrxQ"/>
</dbReference>
<feature type="active site" description="Cysteine sulfenic acid (-SOH) intermediate; for peroxidase activity" evidence="13">
    <location>
        <position position="51"/>
    </location>
</feature>
<dbReference type="InterPro" id="IPR013766">
    <property type="entry name" value="Thioredoxin_domain"/>
</dbReference>
<dbReference type="GO" id="GO:0034599">
    <property type="term" value="P:cellular response to oxidative stress"/>
    <property type="evidence" value="ECO:0007669"/>
    <property type="project" value="TreeGrafter"/>
</dbReference>
<dbReference type="Pfam" id="PF00578">
    <property type="entry name" value="AhpC-TSA"/>
    <property type="match status" value="1"/>
</dbReference>
<comment type="similarity">
    <text evidence="10">Belongs to the peroxiredoxin family. BCP/PrxQ subfamily.</text>
</comment>
<organism evidence="15 16">
    <name type="scientific">Aquamicrobium lusatiense</name>
    <dbReference type="NCBI Taxonomy" id="89772"/>
    <lineage>
        <taxon>Bacteria</taxon>
        <taxon>Pseudomonadati</taxon>
        <taxon>Pseudomonadota</taxon>
        <taxon>Alphaproteobacteria</taxon>
        <taxon>Hyphomicrobiales</taxon>
        <taxon>Phyllobacteriaceae</taxon>
        <taxon>Aquamicrobium</taxon>
    </lineage>
</organism>
<evidence type="ECO:0000256" key="5">
    <source>
        <dbReference type="ARBA" id="ARBA00022862"/>
    </source>
</evidence>
<dbReference type="EC" id="1.11.1.24" evidence="3"/>
<accession>A0A7W9S242</accession>
<evidence type="ECO:0000256" key="6">
    <source>
        <dbReference type="ARBA" id="ARBA00023002"/>
    </source>
</evidence>
<keyword evidence="4 15" id="KW-0575">Peroxidase</keyword>
<comment type="caution">
    <text evidence="15">The sequence shown here is derived from an EMBL/GenBank/DDBJ whole genome shotgun (WGS) entry which is preliminary data.</text>
</comment>
<keyword evidence="8" id="KW-0676">Redox-active center</keyword>
<dbReference type="InterPro" id="IPR024706">
    <property type="entry name" value="Peroxiredoxin_AhpC-typ"/>
</dbReference>
<dbReference type="RefSeq" id="WP_183829050.1">
    <property type="nucleotide sequence ID" value="NZ_JACHEU010000001.1"/>
</dbReference>
<evidence type="ECO:0000313" key="16">
    <source>
        <dbReference type="Proteomes" id="UP000533306"/>
    </source>
</evidence>
<keyword evidence="16" id="KW-1185">Reference proteome</keyword>
<dbReference type="InterPro" id="IPR000866">
    <property type="entry name" value="AhpC/TSA"/>
</dbReference>
<evidence type="ECO:0000256" key="11">
    <source>
        <dbReference type="ARBA" id="ARBA00042639"/>
    </source>
</evidence>
<evidence type="ECO:0000256" key="8">
    <source>
        <dbReference type="ARBA" id="ARBA00023284"/>
    </source>
</evidence>
<dbReference type="SUPFAM" id="SSF52833">
    <property type="entry name" value="Thioredoxin-like"/>
    <property type="match status" value="1"/>
</dbReference>
<dbReference type="AlphaFoldDB" id="A0A7W9S242"/>
<dbReference type="Gene3D" id="3.40.30.10">
    <property type="entry name" value="Glutaredoxin"/>
    <property type="match status" value="1"/>
</dbReference>
<comment type="subunit">
    <text evidence="2">Monomer.</text>
</comment>
<feature type="domain" description="Thioredoxin" evidence="14">
    <location>
        <begin position="9"/>
        <end position="160"/>
    </location>
</feature>
<evidence type="ECO:0000256" key="2">
    <source>
        <dbReference type="ARBA" id="ARBA00011245"/>
    </source>
</evidence>
<dbReference type="GO" id="GO:0045454">
    <property type="term" value="P:cell redox homeostasis"/>
    <property type="evidence" value="ECO:0007669"/>
    <property type="project" value="TreeGrafter"/>
</dbReference>
<keyword evidence="7" id="KW-1015">Disulfide bond</keyword>
<evidence type="ECO:0000256" key="1">
    <source>
        <dbReference type="ARBA" id="ARBA00003330"/>
    </source>
</evidence>
<keyword evidence="5" id="KW-0049">Antioxidant</keyword>
<dbReference type="EMBL" id="JACHEU010000001">
    <property type="protein sequence ID" value="MBB6012530.1"/>
    <property type="molecule type" value="Genomic_DNA"/>
</dbReference>
<name>A0A7W9S242_9HYPH</name>
<evidence type="ECO:0000256" key="10">
    <source>
        <dbReference type="ARBA" id="ARBA00038489"/>
    </source>
</evidence>
<dbReference type="PROSITE" id="PS51352">
    <property type="entry name" value="THIOREDOXIN_2"/>
    <property type="match status" value="1"/>
</dbReference>